<reference evidence="2" key="1">
    <citation type="submission" date="2016-02" db="EMBL/GenBank/DDBJ databases">
        <title>WGS assembly of Manihot esculenta.</title>
        <authorList>
            <person name="Bredeson J.V."/>
            <person name="Prochnik S.E."/>
            <person name="Lyons J.B."/>
            <person name="Schmutz J."/>
            <person name="Grimwood J."/>
            <person name="Vrebalov J."/>
            <person name="Bart R.S."/>
            <person name="Amuge T."/>
            <person name="Ferguson M.E."/>
            <person name="Green R."/>
            <person name="Putnam N."/>
            <person name="Stites J."/>
            <person name="Rounsley S."/>
            <person name="Rokhsar D.S."/>
        </authorList>
    </citation>
    <scope>NUCLEOTIDE SEQUENCE [LARGE SCALE GENOMIC DNA]</scope>
    <source>
        <tissue evidence="2">Leaf</tissue>
    </source>
</reference>
<evidence type="ECO:0000313" key="2">
    <source>
        <dbReference type="EMBL" id="OAY45703.1"/>
    </source>
</evidence>
<organism evidence="2">
    <name type="scientific">Manihot esculenta</name>
    <name type="common">Cassava</name>
    <name type="synonym">Jatropha manihot</name>
    <dbReference type="NCBI Taxonomy" id="3983"/>
    <lineage>
        <taxon>Eukaryota</taxon>
        <taxon>Viridiplantae</taxon>
        <taxon>Streptophyta</taxon>
        <taxon>Embryophyta</taxon>
        <taxon>Tracheophyta</taxon>
        <taxon>Spermatophyta</taxon>
        <taxon>Magnoliopsida</taxon>
        <taxon>eudicotyledons</taxon>
        <taxon>Gunneridae</taxon>
        <taxon>Pentapetalae</taxon>
        <taxon>rosids</taxon>
        <taxon>fabids</taxon>
        <taxon>Malpighiales</taxon>
        <taxon>Euphorbiaceae</taxon>
        <taxon>Crotonoideae</taxon>
        <taxon>Manihoteae</taxon>
        <taxon>Manihot</taxon>
    </lineage>
</organism>
<proteinExistence type="predicted"/>
<feature type="compositionally biased region" description="Low complexity" evidence="1">
    <location>
        <begin position="45"/>
        <end position="57"/>
    </location>
</feature>
<feature type="region of interest" description="Disordered" evidence="1">
    <location>
        <begin position="35"/>
        <end position="57"/>
    </location>
</feature>
<accession>A0A2C9VJM3</accession>
<name>A0A2C9VJM3_MANES</name>
<dbReference type="EMBL" id="CM004393">
    <property type="protein sequence ID" value="OAY45703.1"/>
    <property type="molecule type" value="Genomic_DNA"/>
</dbReference>
<protein>
    <submittedName>
        <fullName evidence="2">Uncharacterized protein</fullName>
    </submittedName>
</protein>
<dbReference type="AlphaFoldDB" id="A0A2C9VJM3"/>
<gene>
    <name evidence="2" type="ORF">MANES_07G084400</name>
</gene>
<evidence type="ECO:0000256" key="1">
    <source>
        <dbReference type="SAM" id="MobiDB-lite"/>
    </source>
</evidence>
<sequence length="72" mass="7632">MYRSKNSQAQIIYIVLNANNHCQLQNYINLNTNNTKIKGPPSPQGAAASGDEEAGSFTATMRSAATTMAAAV</sequence>